<proteinExistence type="inferred from homology"/>
<reference evidence="7 8" key="1">
    <citation type="journal article" date="2021" name="BMC Genomics">
        <title>Datura genome reveals duplications of psychoactive alkaloid biosynthetic genes and high mutation rate following tissue culture.</title>
        <authorList>
            <person name="Rajewski A."/>
            <person name="Carter-House D."/>
            <person name="Stajich J."/>
            <person name="Litt A."/>
        </authorList>
    </citation>
    <scope>NUCLEOTIDE SEQUENCE [LARGE SCALE GENOMIC DNA]</scope>
    <source>
        <strain evidence="7">AR-01</strain>
    </source>
</reference>
<feature type="signal peptide" evidence="6">
    <location>
        <begin position="1"/>
        <end position="34"/>
    </location>
</feature>
<evidence type="ECO:0000256" key="5">
    <source>
        <dbReference type="RuleBase" id="RU004336"/>
    </source>
</evidence>
<evidence type="ECO:0000256" key="3">
    <source>
        <dbReference type="ARBA" id="ARBA00023295"/>
    </source>
</evidence>
<dbReference type="Proteomes" id="UP000823775">
    <property type="component" value="Unassembled WGS sequence"/>
</dbReference>
<gene>
    <name evidence="7" type="primary">PR2_2</name>
    <name evidence="7" type="ORF">HAX54_028389</name>
</gene>
<evidence type="ECO:0000313" key="8">
    <source>
        <dbReference type="Proteomes" id="UP000823775"/>
    </source>
</evidence>
<dbReference type="PROSITE" id="PS00587">
    <property type="entry name" value="GLYCOSYL_HYDROL_F17"/>
    <property type="match status" value="1"/>
</dbReference>
<evidence type="ECO:0000256" key="1">
    <source>
        <dbReference type="ARBA" id="ARBA00008773"/>
    </source>
</evidence>
<keyword evidence="3 5" id="KW-0326">Glycosidase</keyword>
<dbReference type="EMBL" id="JACEIK010003487">
    <property type="protein sequence ID" value="MCD9641907.1"/>
    <property type="molecule type" value="Genomic_DNA"/>
</dbReference>
<protein>
    <submittedName>
        <fullName evidence="7">Glucan endo-1,3-beta-glucosidase, acidic isoform GI9</fullName>
    </submittedName>
</protein>
<name>A0ABS8V6B2_DATST</name>
<dbReference type="Gene3D" id="3.20.20.80">
    <property type="entry name" value="Glycosidases"/>
    <property type="match status" value="1"/>
</dbReference>
<keyword evidence="2 5" id="KW-0378">Hydrolase</keyword>
<evidence type="ECO:0000313" key="7">
    <source>
        <dbReference type="EMBL" id="MCD9641907.1"/>
    </source>
</evidence>
<feature type="chain" id="PRO_5045606655" evidence="6">
    <location>
        <begin position="35"/>
        <end position="349"/>
    </location>
</feature>
<sequence>MARFFSSCSSSSTMAMLLLVGLLLPNFLILGVQSIGVCYGRLGDNLPSPRDVINLYKANGIKSLRIYDPNHEVLDVLRDSNIEIILDFPNSLLHDLTNPWTAVTWVYANIVKYYPSVNIKYIAVGTEVSPGYNETSQVALFLLPAMKNVQEALRRYKLENQIKVSTVVYCGVLASTYPPSNAVFRDDLMDFINPIIQFLVQNDNSPLLANIYPYFAYRGDPDHVSLPFALFTQQDPDQTGYTNLFDATLDTIYYALEKAGGGNLEVVVAESGWPSAGGFGATMENAETYYVNLNNHVKEGRGTPHKPGKDTQTYLFAMFDENLKGGDETEKHFGLFYPNQVKKYNINFN</sequence>
<keyword evidence="8" id="KW-1185">Reference proteome</keyword>
<organism evidence="7 8">
    <name type="scientific">Datura stramonium</name>
    <name type="common">Jimsonweed</name>
    <name type="synonym">Common thornapple</name>
    <dbReference type="NCBI Taxonomy" id="4076"/>
    <lineage>
        <taxon>Eukaryota</taxon>
        <taxon>Viridiplantae</taxon>
        <taxon>Streptophyta</taxon>
        <taxon>Embryophyta</taxon>
        <taxon>Tracheophyta</taxon>
        <taxon>Spermatophyta</taxon>
        <taxon>Magnoliopsida</taxon>
        <taxon>eudicotyledons</taxon>
        <taxon>Gunneridae</taxon>
        <taxon>Pentapetalae</taxon>
        <taxon>asterids</taxon>
        <taxon>lamiids</taxon>
        <taxon>Solanales</taxon>
        <taxon>Solanaceae</taxon>
        <taxon>Solanoideae</taxon>
        <taxon>Datureae</taxon>
        <taxon>Datura</taxon>
    </lineage>
</organism>
<dbReference type="InterPro" id="IPR044965">
    <property type="entry name" value="Glyco_hydro_17_plant"/>
</dbReference>
<dbReference type="SUPFAM" id="SSF51445">
    <property type="entry name" value="(Trans)glycosidases"/>
    <property type="match status" value="1"/>
</dbReference>
<accession>A0ABS8V6B2</accession>
<comment type="caution">
    <text evidence="7">The sequence shown here is derived from an EMBL/GenBank/DDBJ whole genome shotgun (WGS) entry which is preliminary data.</text>
</comment>
<dbReference type="PANTHER" id="PTHR32227">
    <property type="entry name" value="GLUCAN ENDO-1,3-BETA-GLUCOSIDASE BG1-RELATED-RELATED"/>
    <property type="match status" value="1"/>
</dbReference>
<evidence type="ECO:0000256" key="6">
    <source>
        <dbReference type="SAM" id="SignalP"/>
    </source>
</evidence>
<dbReference type="InterPro" id="IPR000490">
    <property type="entry name" value="Glyco_hydro_17"/>
</dbReference>
<dbReference type="Pfam" id="PF00332">
    <property type="entry name" value="Glyco_hydro_17"/>
    <property type="match status" value="1"/>
</dbReference>
<comment type="similarity">
    <text evidence="1 4">Belongs to the glycosyl hydrolase 17 family.</text>
</comment>
<evidence type="ECO:0000256" key="4">
    <source>
        <dbReference type="RuleBase" id="RU004335"/>
    </source>
</evidence>
<evidence type="ECO:0000256" key="2">
    <source>
        <dbReference type="ARBA" id="ARBA00022801"/>
    </source>
</evidence>
<dbReference type="InterPro" id="IPR017853">
    <property type="entry name" value="GH"/>
</dbReference>
<keyword evidence="6" id="KW-0732">Signal</keyword>